<dbReference type="Gene3D" id="1.10.420.10">
    <property type="entry name" value="Peroxidase, domain 2"/>
    <property type="match status" value="1"/>
</dbReference>
<accession>A0AAW2DHY5</accession>
<comment type="caution">
    <text evidence="3">The sequence shown here is derived from an EMBL/GenBank/DDBJ whole genome shotgun (WGS) entry which is preliminary data.</text>
</comment>
<evidence type="ECO:0000313" key="3">
    <source>
        <dbReference type="EMBL" id="KAL0009189.1"/>
    </source>
</evidence>
<sequence>GFDEREIVSLLGKHNIGKIDSEFIQKRLSDFKGTRQPDPTISPDFITKMKMSCQDNNKTTTQPSLSMATLEMTESAVGML</sequence>
<dbReference type="GO" id="GO:0004601">
    <property type="term" value="F:peroxidase activity"/>
    <property type="evidence" value="ECO:0007669"/>
    <property type="project" value="InterPro"/>
</dbReference>
<dbReference type="InterPro" id="IPR002016">
    <property type="entry name" value="Haem_peroxidase"/>
</dbReference>
<feature type="non-terminal residue" evidence="3">
    <location>
        <position position="1"/>
    </location>
</feature>
<dbReference type="GO" id="GO:0006979">
    <property type="term" value="P:response to oxidative stress"/>
    <property type="evidence" value="ECO:0007669"/>
    <property type="project" value="InterPro"/>
</dbReference>
<dbReference type="InterPro" id="IPR010255">
    <property type="entry name" value="Haem_peroxidase_sf"/>
</dbReference>
<dbReference type="AlphaFoldDB" id="A0AAW2DHY5"/>
<reference evidence="3 4" key="1">
    <citation type="submission" date="2024-01" db="EMBL/GenBank/DDBJ databases">
        <title>A telomere-to-telomere, gap-free genome of sweet tea (Lithocarpus litseifolius).</title>
        <authorList>
            <person name="Zhou J."/>
        </authorList>
    </citation>
    <scope>NUCLEOTIDE SEQUENCE [LARGE SCALE GENOMIC DNA]</scope>
    <source>
        <strain evidence="3">Zhou-2022a</strain>
        <tissue evidence="3">Leaf</tissue>
    </source>
</reference>
<gene>
    <name evidence="3" type="ORF">SO802_010691</name>
</gene>
<protein>
    <recommendedName>
        <fullName evidence="2">Plant heme peroxidase family profile domain-containing protein</fullName>
    </recommendedName>
</protein>
<proteinExistence type="inferred from homology"/>
<organism evidence="3 4">
    <name type="scientific">Lithocarpus litseifolius</name>
    <dbReference type="NCBI Taxonomy" id="425828"/>
    <lineage>
        <taxon>Eukaryota</taxon>
        <taxon>Viridiplantae</taxon>
        <taxon>Streptophyta</taxon>
        <taxon>Embryophyta</taxon>
        <taxon>Tracheophyta</taxon>
        <taxon>Spermatophyta</taxon>
        <taxon>Magnoliopsida</taxon>
        <taxon>eudicotyledons</taxon>
        <taxon>Gunneridae</taxon>
        <taxon>Pentapetalae</taxon>
        <taxon>rosids</taxon>
        <taxon>fabids</taxon>
        <taxon>Fagales</taxon>
        <taxon>Fagaceae</taxon>
        <taxon>Lithocarpus</taxon>
    </lineage>
</organism>
<dbReference type="SUPFAM" id="SSF48113">
    <property type="entry name" value="Heme-dependent peroxidases"/>
    <property type="match status" value="1"/>
</dbReference>
<dbReference type="Pfam" id="PF00141">
    <property type="entry name" value="peroxidase"/>
    <property type="match status" value="1"/>
</dbReference>
<feature type="domain" description="Plant heme peroxidase family profile" evidence="2">
    <location>
        <begin position="1"/>
        <end position="80"/>
    </location>
</feature>
<keyword evidence="4" id="KW-1185">Reference proteome</keyword>
<dbReference type="GO" id="GO:0020037">
    <property type="term" value="F:heme binding"/>
    <property type="evidence" value="ECO:0007669"/>
    <property type="project" value="InterPro"/>
</dbReference>
<evidence type="ECO:0000256" key="1">
    <source>
        <dbReference type="RuleBase" id="RU004241"/>
    </source>
</evidence>
<dbReference type="Proteomes" id="UP001459277">
    <property type="component" value="Unassembled WGS sequence"/>
</dbReference>
<comment type="similarity">
    <text evidence="1">Belongs to the peroxidase family.</text>
</comment>
<evidence type="ECO:0000259" key="2">
    <source>
        <dbReference type="PROSITE" id="PS50873"/>
    </source>
</evidence>
<dbReference type="PROSITE" id="PS50873">
    <property type="entry name" value="PEROXIDASE_4"/>
    <property type="match status" value="1"/>
</dbReference>
<dbReference type="EMBL" id="JAZDWU010000003">
    <property type="protein sequence ID" value="KAL0009189.1"/>
    <property type="molecule type" value="Genomic_DNA"/>
</dbReference>
<evidence type="ECO:0000313" key="4">
    <source>
        <dbReference type="Proteomes" id="UP001459277"/>
    </source>
</evidence>
<name>A0AAW2DHY5_9ROSI</name>